<protein>
    <submittedName>
        <fullName evidence="1">Uncharacterized protein</fullName>
    </submittedName>
</protein>
<sequence length="103" mass="12161">MDLDTLKVKDERTKEYKRLSEFEEVMIAVFISYNDCQTCIEAIMQDILRYKSGLKLKKENIALIVAGGSDEFLKFVKYRFAKYFDLFTLEVKIKTPLIFFPLN</sequence>
<evidence type="ECO:0000313" key="2">
    <source>
        <dbReference type="Proteomes" id="UP000243105"/>
    </source>
</evidence>
<accession>A0A916LJP2</accession>
<name>A0A916LJP2_KRYT1</name>
<evidence type="ECO:0000313" key="1">
    <source>
        <dbReference type="EMBL" id="CUT02285.1"/>
    </source>
</evidence>
<gene>
    <name evidence="1" type="ORF">JGI25_01040</name>
</gene>
<dbReference type="RefSeq" id="WP_072263973.1">
    <property type="nucleotide sequence ID" value="NZ_CZVV01000065.1"/>
</dbReference>
<dbReference type="AlphaFoldDB" id="A0A916LJP2"/>
<dbReference type="Proteomes" id="UP000243105">
    <property type="component" value="Unassembled WGS sequence"/>
</dbReference>
<proteinExistence type="predicted"/>
<reference evidence="1 2" key="1">
    <citation type="submission" date="2015-11" db="EMBL/GenBank/DDBJ databases">
        <authorList>
            <person name="Varghese N."/>
        </authorList>
    </citation>
    <scope>NUCLEOTIDE SEQUENCE [LARGE SCALE GENOMIC DNA]</scope>
    <source>
        <strain evidence="1 2">JGI-25</strain>
    </source>
</reference>
<organism evidence="1 2">
    <name type="scientific">Kryptobacter tengchongensis</name>
    <dbReference type="NCBI Taxonomy" id="1643429"/>
    <lineage>
        <taxon>Bacteria</taxon>
        <taxon>Pseudomonadati</taxon>
        <taxon>Candidatus Kryptoniota</taxon>
        <taxon>Candidatus Kryptobacter</taxon>
    </lineage>
</organism>
<dbReference type="EMBL" id="CZVV01000065">
    <property type="protein sequence ID" value="CUT02285.1"/>
    <property type="molecule type" value="Genomic_DNA"/>
</dbReference>
<comment type="caution">
    <text evidence="1">The sequence shown here is derived from an EMBL/GenBank/DDBJ whole genome shotgun (WGS) entry which is preliminary data.</text>
</comment>